<dbReference type="PANTHER" id="PTHR43591:SF50">
    <property type="entry name" value="METHYLTRANSFERASE DOMAIN-CONTAINING PROTEIN-RELATED"/>
    <property type="match status" value="1"/>
</dbReference>
<sequence length="281" mass="31330">MAVEKDVYVLPRNPTEAERLHAQHEHYTRSFGGLLVHPSIDLQEYRSILDCCTGTGAWLRDARVASHAGATFDACDQSLEQYEQNNPVADQVYVQDITKPFPADLHGKYDLVHQRLLTAGIRRDQWPTAIANVAQTLKPGGKLTLTELNLELIRGAGNGTSEHLEWKNELTRAWWKKANLVHNCADHIPDFMREAGLTDVQAIRLRVPYGAACLLIGMPEVSVDSSIRLYGGVSPALKRQWVESGTGTAEEYDAKQAAHEEFLKSEGMWMDVNMVVGTKPL</sequence>
<dbReference type="EMBL" id="ML213518">
    <property type="protein sequence ID" value="TFK48802.1"/>
    <property type="molecule type" value="Genomic_DNA"/>
</dbReference>
<dbReference type="CDD" id="cd02440">
    <property type="entry name" value="AdoMet_MTases"/>
    <property type="match status" value="1"/>
</dbReference>
<accession>A0A5C3MVD8</accession>
<evidence type="ECO:0000313" key="1">
    <source>
        <dbReference type="EMBL" id="TFK48802.1"/>
    </source>
</evidence>
<keyword evidence="2" id="KW-1185">Reference proteome</keyword>
<gene>
    <name evidence="1" type="ORF">OE88DRAFT_1810211</name>
</gene>
<dbReference type="Gene3D" id="3.40.50.150">
    <property type="entry name" value="Vaccinia Virus protein VP39"/>
    <property type="match status" value="1"/>
</dbReference>
<name>A0A5C3MVD8_9AGAM</name>
<dbReference type="InterPro" id="IPR029063">
    <property type="entry name" value="SAM-dependent_MTases_sf"/>
</dbReference>
<dbReference type="OrthoDB" id="184880at2759"/>
<dbReference type="Pfam" id="PF13489">
    <property type="entry name" value="Methyltransf_23"/>
    <property type="match status" value="1"/>
</dbReference>
<evidence type="ECO:0000313" key="2">
    <source>
        <dbReference type="Proteomes" id="UP000305948"/>
    </source>
</evidence>
<evidence type="ECO:0008006" key="3">
    <source>
        <dbReference type="Google" id="ProtNLM"/>
    </source>
</evidence>
<dbReference type="SUPFAM" id="SSF53335">
    <property type="entry name" value="S-adenosyl-L-methionine-dependent methyltransferases"/>
    <property type="match status" value="1"/>
</dbReference>
<organism evidence="1 2">
    <name type="scientific">Heliocybe sulcata</name>
    <dbReference type="NCBI Taxonomy" id="5364"/>
    <lineage>
        <taxon>Eukaryota</taxon>
        <taxon>Fungi</taxon>
        <taxon>Dikarya</taxon>
        <taxon>Basidiomycota</taxon>
        <taxon>Agaricomycotina</taxon>
        <taxon>Agaricomycetes</taxon>
        <taxon>Gloeophyllales</taxon>
        <taxon>Gloeophyllaceae</taxon>
        <taxon>Heliocybe</taxon>
    </lineage>
</organism>
<dbReference type="AlphaFoldDB" id="A0A5C3MVD8"/>
<dbReference type="PANTHER" id="PTHR43591">
    <property type="entry name" value="METHYLTRANSFERASE"/>
    <property type="match status" value="1"/>
</dbReference>
<dbReference type="Proteomes" id="UP000305948">
    <property type="component" value="Unassembled WGS sequence"/>
</dbReference>
<proteinExistence type="predicted"/>
<protein>
    <recommendedName>
        <fullName evidence="3">S-adenosyl-L-methionine-dependent methyltransferase</fullName>
    </recommendedName>
</protein>
<reference evidence="1 2" key="1">
    <citation type="journal article" date="2019" name="Nat. Ecol. Evol.">
        <title>Megaphylogeny resolves global patterns of mushroom evolution.</title>
        <authorList>
            <person name="Varga T."/>
            <person name="Krizsan K."/>
            <person name="Foldi C."/>
            <person name="Dima B."/>
            <person name="Sanchez-Garcia M."/>
            <person name="Sanchez-Ramirez S."/>
            <person name="Szollosi G.J."/>
            <person name="Szarkandi J.G."/>
            <person name="Papp V."/>
            <person name="Albert L."/>
            <person name="Andreopoulos W."/>
            <person name="Angelini C."/>
            <person name="Antonin V."/>
            <person name="Barry K.W."/>
            <person name="Bougher N.L."/>
            <person name="Buchanan P."/>
            <person name="Buyck B."/>
            <person name="Bense V."/>
            <person name="Catcheside P."/>
            <person name="Chovatia M."/>
            <person name="Cooper J."/>
            <person name="Damon W."/>
            <person name="Desjardin D."/>
            <person name="Finy P."/>
            <person name="Geml J."/>
            <person name="Haridas S."/>
            <person name="Hughes K."/>
            <person name="Justo A."/>
            <person name="Karasinski D."/>
            <person name="Kautmanova I."/>
            <person name="Kiss B."/>
            <person name="Kocsube S."/>
            <person name="Kotiranta H."/>
            <person name="LaButti K.M."/>
            <person name="Lechner B.E."/>
            <person name="Liimatainen K."/>
            <person name="Lipzen A."/>
            <person name="Lukacs Z."/>
            <person name="Mihaltcheva S."/>
            <person name="Morgado L.N."/>
            <person name="Niskanen T."/>
            <person name="Noordeloos M.E."/>
            <person name="Ohm R.A."/>
            <person name="Ortiz-Santana B."/>
            <person name="Ovrebo C."/>
            <person name="Racz N."/>
            <person name="Riley R."/>
            <person name="Savchenko A."/>
            <person name="Shiryaev A."/>
            <person name="Soop K."/>
            <person name="Spirin V."/>
            <person name="Szebenyi C."/>
            <person name="Tomsovsky M."/>
            <person name="Tulloss R.E."/>
            <person name="Uehling J."/>
            <person name="Grigoriev I.V."/>
            <person name="Vagvolgyi C."/>
            <person name="Papp T."/>
            <person name="Martin F.M."/>
            <person name="Miettinen O."/>
            <person name="Hibbett D.S."/>
            <person name="Nagy L.G."/>
        </authorList>
    </citation>
    <scope>NUCLEOTIDE SEQUENCE [LARGE SCALE GENOMIC DNA]</scope>
    <source>
        <strain evidence="1 2">OMC1185</strain>
    </source>
</reference>